<dbReference type="RefSeq" id="WP_084235269.1">
    <property type="nucleotide sequence ID" value="NZ_FWXW01000007.1"/>
</dbReference>
<dbReference type="Gene3D" id="3.90.550.10">
    <property type="entry name" value="Spore Coat Polysaccharide Biosynthesis Protein SpsA, Chain A"/>
    <property type="match status" value="1"/>
</dbReference>
<accession>A0A1W2C6B9</accession>
<dbReference type="SUPFAM" id="SSF53448">
    <property type="entry name" value="Nucleotide-diphospho-sugar transferases"/>
    <property type="match status" value="1"/>
</dbReference>
<keyword evidence="3" id="KW-0808">Transferase</keyword>
<dbReference type="InterPro" id="IPR001173">
    <property type="entry name" value="Glyco_trans_2-like"/>
</dbReference>
<evidence type="ECO:0000313" key="3">
    <source>
        <dbReference type="EMBL" id="SMC80749.1"/>
    </source>
</evidence>
<gene>
    <name evidence="3" type="ORF">SAMN02745168_2598</name>
</gene>
<evidence type="ECO:0000313" key="4">
    <source>
        <dbReference type="Proteomes" id="UP000192790"/>
    </source>
</evidence>
<dbReference type="AlphaFoldDB" id="A0A1W2C6B9"/>
<proteinExistence type="predicted"/>
<dbReference type="OrthoDB" id="9815923at2"/>
<dbReference type="InterPro" id="IPR019734">
    <property type="entry name" value="TPR_rpt"/>
</dbReference>
<dbReference type="SMART" id="SM00028">
    <property type="entry name" value="TPR"/>
    <property type="match status" value="5"/>
</dbReference>
<keyword evidence="1" id="KW-0802">TPR repeat</keyword>
<evidence type="ECO:0000256" key="1">
    <source>
        <dbReference type="PROSITE-ProRule" id="PRU00339"/>
    </source>
</evidence>
<dbReference type="STRING" id="1122930.SAMN02745168_2598"/>
<dbReference type="Proteomes" id="UP000192790">
    <property type="component" value="Unassembled WGS sequence"/>
</dbReference>
<dbReference type="PANTHER" id="PTHR43630:SF2">
    <property type="entry name" value="GLYCOSYLTRANSFERASE"/>
    <property type="match status" value="1"/>
</dbReference>
<protein>
    <submittedName>
        <fullName evidence="3">Glycosyltransferase involved in cell wall bisynthesis</fullName>
    </submittedName>
</protein>
<dbReference type="GO" id="GO:0016740">
    <property type="term" value="F:transferase activity"/>
    <property type="evidence" value="ECO:0007669"/>
    <property type="project" value="UniProtKB-KW"/>
</dbReference>
<dbReference type="Pfam" id="PF13432">
    <property type="entry name" value="TPR_16"/>
    <property type="match status" value="1"/>
</dbReference>
<sequence length="603" mass="68388">MSLSLCMIVKNEEDTIARSIASVKDLTDEIVVVDTGSADKTVEAAESLGARVYYYKWDDSFANARNFALSKAAMDWILVMDADDELEREDKEKLLKLMKTAGENILVYCCRTLCYTGESPDWNNVLINMNVRLIRNRIGCRYRGRVHEQLVFPGEEGLKAECFLATDVRFHHYGYLNSYIQAKDKHARNIRLIRKELEDTPENPFMLFNLGNEYCALQDPERALACYEESYRKFDARESFYAFLLIRMILCHEALGNDDEIFRLARQGLRCYPGHTDFEFLRGRLRSRRGELKSAIGSYRKCIRMGPPPVNASSIAGVATFRAQFALASLYLKLGNRKKALFHCQKTLKLHGGHRAALAMSLDLLLEEGKDADAAARRLAGRLNGSAEAFLLLSDLFYDRGKYKQAQRLSGRALKLDPMSPRALFSLGAASFFLGELPKARRSLKKARLCEEYASRANLLLFFCARERRRAGENRELEALDPAHRAAAETFRVLVSGKNDLPQGMDAKLDAEAVTHVLELLLKAGRLEEFRAALALTRDLEDKDAALRLGKLYFRSGYRRLAWHEFVRSLALGGMADEAALDMMKEIRSSIQAEEREEAMQTS</sequence>
<evidence type="ECO:0000259" key="2">
    <source>
        <dbReference type="Pfam" id="PF00535"/>
    </source>
</evidence>
<dbReference type="Gene3D" id="1.25.40.10">
    <property type="entry name" value="Tetratricopeptide repeat domain"/>
    <property type="match status" value="2"/>
</dbReference>
<reference evidence="3 4" key="1">
    <citation type="submission" date="2017-04" db="EMBL/GenBank/DDBJ databases">
        <authorList>
            <person name="Afonso C.L."/>
            <person name="Miller P.J."/>
            <person name="Scott M.A."/>
            <person name="Spackman E."/>
            <person name="Goraichik I."/>
            <person name="Dimitrov K.M."/>
            <person name="Suarez D.L."/>
            <person name="Swayne D.E."/>
        </authorList>
    </citation>
    <scope>NUCLEOTIDE SEQUENCE [LARGE SCALE GENOMIC DNA]</scope>
    <source>
        <strain evidence="3 4">DSM 12816</strain>
    </source>
</reference>
<organism evidence="3 4">
    <name type="scientific">Papillibacter cinnamivorans DSM 12816</name>
    <dbReference type="NCBI Taxonomy" id="1122930"/>
    <lineage>
        <taxon>Bacteria</taxon>
        <taxon>Bacillati</taxon>
        <taxon>Bacillota</taxon>
        <taxon>Clostridia</taxon>
        <taxon>Eubacteriales</taxon>
        <taxon>Oscillospiraceae</taxon>
        <taxon>Papillibacter</taxon>
    </lineage>
</organism>
<feature type="repeat" description="TPR" evidence="1">
    <location>
        <begin position="387"/>
        <end position="420"/>
    </location>
</feature>
<dbReference type="InterPro" id="IPR011990">
    <property type="entry name" value="TPR-like_helical_dom_sf"/>
</dbReference>
<dbReference type="PANTHER" id="PTHR43630">
    <property type="entry name" value="POLY-BETA-1,6-N-ACETYL-D-GLUCOSAMINE SYNTHASE"/>
    <property type="match status" value="1"/>
</dbReference>
<dbReference type="InterPro" id="IPR029044">
    <property type="entry name" value="Nucleotide-diphossugar_trans"/>
</dbReference>
<dbReference type="PROSITE" id="PS50005">
    <property type="entry name" value="TPR"/>
    <property type="match status" value="1"/>
</dbReference>
<keyword evidence="4" id="KW-1185">Reference proteome</keyword>
<feature type="domain" description="Glycosyltransferase 2-like" evidence="2">
    <location>
        <begin position="4"/>
        <end position="122"/>
    </location>
</feature>
<dbReference type="CDD" id="cd02511">
    <property type="entry name" value="Beta4Glucosyltransferase"/>
    <property type="match status" value="1"/>
</dbReference>
<dbReference type="EMBL" id="FWXW01000007">
    <property type="protein sequence ID" value="SMC80749.1"/>
    <property type="molecule type" value="Genomic_DNA"/>
</dbReference>
<dbReference type="SUPFAM" id="SSF48452">
    <property type="entry name" value="TPR-like"/>
    <property type="match status" value="1"/>
</dbReference>
<name>A0A1W2C6B9_9FIRM</name>
<dbReference type="Pfam" id="PF00535">
    <property type="entry name" value="Glycos_transf_2"/>
    <property type="match status" value="1"/>
</dbReference>